<dbReference type="RefSeq" id="WP_184270705.1">
    <property type="nucleotide sequence ID" value="NZ_JACHKY010000004.1"/>
</dbReference>
<name>A0A7W7IQN6_9CAUL</name>
<keyword evidence="1" id="KW-0671">Queuosine biosynthesis</keyword>
<dbReference type="GO" id="GO:0008616">
    <property type="term" value="P:tRNA queuosine(34) biosynthetic process"/>
    <property type="evidence" value="ECO:0007669"/>
    <property type="project" value="UniProtKB-KW"/>
</dbReference>
<protein>
    <submittedName>
        <fullName evidence="2">7-cyano-7-deazaguanine synthase in queuosine biosynthesis</fullName>
    </submittedName>
</protein>
<dbReference type="SUPFAM" id="SSF52402">
    <property type="entry name" value="Adenine nucleotide alpha hydrolases-like"/>
    <property type="match status" value="1"/>
</dbReference>
<keyword evidence="3" id="KW-1185">Reference proteome</keyword>
<dbReference type="Proteomes" id="UP000539957">
    <property type="component" value="Unassembled WGS sequence"/>
</dbReference>
<dbReference type="AlphaFoldDB" id="A0A7W7IQN6"/>
<dbReference type="InterPro" id="IPR018317">
    <property type="entry name" value="QueC"/>
</dbReference>
<evidence type="ECO:0000313" key="2">
    <source>
        <dbReference type="EMBL" id="MBB4798719.1"/>
    </source>
</evidence>
<accession>A0A7W7IQN6</accession>
<dbReference type="Pfam" id="PF06508">
    <property type="entry name" value="QueC"/>
    <property type="match status" value="1"/>
</dbReference>
<reference evidence="2 3" key="1">
    <citation type="submission" date="2020-08" db="EMBL/GenBank/DDBJ databases">
        <title>Functional genomics of gut bacteria from endangered species of beetles.</title>
        <authorList>
            <person name="Carlos-Shanley C."/>
        </authorList>
    </citation>
    <scope>NUCLEOTIDE SEQUENCE [LARGE SCALE GENOMIC DNA]</scope>
    <source>
        <strain evidence="2 3">S00123</strain>
    </source>
</reference>
<comment type="caution">
    <text evidence="2">The sequence shown here is derived from an EMBL/GenBank/DDBJ whole genome shotgun (WGS) entry which is preliminary data.</text>
</comment>
<evidence type="ECO:0000313" key="3">
    <source>
        <dbReference type="Proteomes" id="UP000539957"/>
    </source>
</evidence>
<organism evidence="2 3">
    <name type="scientific">Brevundimonas bullata</name>
    <dbReference type="NCBI Taxonomy" id="13160"/>
    <lineage>
        <taxon>Bacteria</taxon>
        <taxon>Pseudomonadati</taxon>
        <taxon>Pseudomonadota</taxon>
        <taxon>Alphaproteobacteria</taxon>
        <taxon>Caulobacterales</taxon>
        <taxon>Caulobacteraceae</taxon>
        <taxon>Brevundimonas</taxon>
    </lineage>
</organism>
<dbReference type="Gene3D" id="3.40.50.620">
    <property type="entry name" value="HUPs"/>
    <property type="match status" value="1"/>
</dbReference>
<dbReference type="EMBL" id="JACHKY010000004">
    <property type="protein sequence ID" value="MBB4798719.1"/>
    <property type="molecule type" value="Genomic_DNA"/>
</dbReference>
<evidence type="ECO:0000256" key="1">
    <source>
        <dbReference type="ARBA" id="ARBA00022785"/>
    </source>
</evidence>
<dbReference type="InterPro" id="IPR014729">
    <property type="entry name" value="Rossmann-like_a/b/a_fold"/>
</dbReference>
<proteinExistence type="predicted"/>
<gene>
    <name evidence="2" type="ORF">HNP32_002473</name>
</gene>
<sequence length="460" mass="50781">MTGTTSYRASETALLVDAIEVGVPFRAGATPAVLGESLRLDTRGLTSFFFARFDRRLFDLLVVAAAVEFCDRIQRRPGWGWSRSFDVRVSVHDPKLWAAPEITALLEETLSFLTGDVWRFRFEARREAEPDPVSAQLPLPPYRALIMPYSEGLDSLAVHALTAHATNSELVRVRLGSGGVDRQALDKDRKPFARVPYKISVPNSPESSARSRGFKFAVVTAIAAAMSDVQRIIVTESGQGALGPVLVRSGHAYPDYRVHPAFSRKMERLFLALTGHEIRYDYPRLWHTKGETLAAAKALSTPPDFVTRTRSCWQSSQQASVEGARRQCGICAACMLRRLSMFTAEIDEPADRYVWENLTVADFDAGAASAFQGHTHALREYGIAGVLHMDHLASLASPSAQTLAFRRVVRLTADALGDDEGAVRVQTQELLTRHAEEWRRFVAAQGDQSFVARYAASVAA</sequence>